<dbReference type="PROSITE" id="PS51257">
    <property type="entry name" value="PROKAR_LIPOPROTEIN"/>
    <property type="match status" value="1"/>
</dbReference>
<gene>
    <name evidence="1" type="ORF">G3567_13175</name>
</gene>
<dbReference type="Proteomes" id="UP000478505">
    <property type="component" value="Unassembled WGS sequence"/>
</dbReference>
<name>A0A6B3R7M0_9FLAO</name>
<protein>
    <recommendedName>
        <fullName evidence="3">Lipoprotein</fullName>
    </recommendedName>
</protein>
<dbReference type="AlphaFoldDB" id="A0A6B3R7M0"/>
<dbReference type="RefSeq" id="WP_164005781.1">
    <property type="nucleotide sequence ID" value="NZ_JAAIKD010000025.1"/>
</dbReference>
<evidence type="ECO:0008006" key="3">
    <source>
        <dbReference type="Google" id="ProtNLM"/>
    </source>
</evidence>
<comment type="caution">
    <text evidence="1">The sequence shown here is derived from an EMBL/GenBank/DDBJ whole genome shotgun (WGS) entry which is preliminary data.</text>
</comment>
<dbReference type="EMBL" id="JAAIKD010000025">
    <property type="protein sequence ID" value="NEV95087.1"/>
    <property type="molecule type" value="Genomic_DNA"/>
</dbReference>
<sequence>MQGRILNYKIPLILIIYILTSCINDKNFNTKEELNSTKNNKYQIIKIDSNTNLIRYYDKNGSLSEEGKFINDSIKIGKWSTYENNQLTIQREFIYVNNSVTPFVKNQDYINQFWLIDENGEVAGGSFYEIDEIKDEYDLGESIPITIFTPWAYFNELDSELYFIYSTKEEFDNGITNRDEINYDTIWNVAKRYPDSFDTIDKADKFHIIFVIKPEKAGDFKLSGIVIEEAKDFSEKDSLYRYREMFLEISFKVNDTIDF</sequence>
<evidence type="ECO:0000313" key="2">
    <source>
        <dbReference type="Proteomes" id="UP000478505"/>
    </source>
</evidence>
<keyword evidence="2" id="KW-1185">Reference proteome</keyword>
<evidence type="ECO:0000313" key="1">
    <source>
        <dbReference type="EMBL" id="NEV95087.1"/>
    </source>
</evidence>
<organism evidence="1 2">
    <name type="scientific">Psychroflexus aurantiacus</name>
    <dbReference type="NCBI Taxonomy" id="2709310"/>
    <lineage>
        <taxon>Bacteria</taxon>
        <taxon>Pseudomonadati</taxon>
        <taxon>Bacteroidota</taxon>
        <taxon>Flavobacteriia</taxon>
        <taxon>Flavobacteriales</taxon>
        <taxon>Flavobacteriaceae</taxon>
        <taxon>Psychroflexus</taxon>
    </lineage>
</organism>
<accession>A0A6B3R7M0</accession>
<proteinExistence type="predicted"/>
<reference evidence="1 2" key="1">
    <citation type="submission" date="2020-02" db="EMBL/GenBank/DDBJ databases">
        <title>Flavobacteriaceae Psychroflexus bacterium YR1-1, complete genome.</title>
        <authorList>
            <person name="Li Y."/>
            <person name="Wu S."/>
        </authorList>
    </citation>
    <scope>NUCLEOTIDE SEQUENCE [LARGE SCALE GENOMIC DNA]</scope>
    <source>
        <strain evidence="1 2">YR1-1</strain>
    </source>
</reference>